<dbReference type="GO" id="GO:0022857">
    <property type="term" value="F:transmembrane transporter activity"/>
    <property type="evidence" value="ECO:0007669"/>
    <property type="project" value="InterPro"/>
</dbReference>
<evidence type="ECO:0000256" key="3">
    <source>
        <dbReference type="ARBA" id="ARBA00022448"/>
    </source>
</evidence>
<feature type="domain" description="Major facilitator superfamily (MFS) profile" evidence="8">
    <location>
        <begin position="1"/>
        <end position="506"/>
    </location>
</feature>
<evidence type="ECO:0000256" key="6">
    <source>
        <dbReference type="ARBA" id="ARBA00023136"/>
    </source>
</evidence>
<organism evidence="9 10">
    <name type="scientific">Cinara cedri</name>
    <dbReference type="NCBI Taxonomy" id="506608"/>
    <lineage>
        <taxon>Eukaryota</taxon>
        <taxon>Metazoa</taxon>
        <taxon>Ecdysozoa</taxon>
        <taxon>Arthropoda</taxon>
        <taxon>Hexapoda</taxon>
        <taxon>Insecta</taxon>
        <taxon>Pterygota</taxon>
        <taxon>Neoptera</taxon>
        <taxon>Paraneoptera</taxon>
        <taxon>Hemiptera</taxon>
        <taxon>Sternorrhyncha</taxon>
        <taxon>Aphidomorpha</taxon>
        <taxon>Aphidoidea</taxon>
        <taxon>Aphididae</taxon>
        <taxon>Lachninae</taxon>
        <taxon>Cinara</taxon>
    </lineage>
</organism>
<feature type="transmembrane region" description="Helical" evidence="7">
    <location>
        <begin position="479"/>
        <end position="499"/>
    </location>
</feature>
<dbReference type="InterPro" id="IPR005828">
    <property type="entry name" value="MFS_sugar_transport-like"/>
</dbReference>
<dbReference type="PANTHER" id="PTHR23511">
    <property type="entry name" value="SYNAPTIC VESICLE GLYCOPROTEIN 2"/>
    <property type="match status" value="1"/>
</dbReference>
<evidence type="ECO:0000256" key="1">
    <source>
        <dbReference type="ARBA" id="ARBA00004141"/>
    </source>
</evidence>
<feature type="transmembrane region" description="Helical" evidence="7">
    <location>
        <begin position="368"/>
        <end position="385"/>
    </location>
</feature>
<evidence type="ECO:0000256" key="5">
    <source>
        <dbReference type="ARBA" id="ARBA00022989"/>
    </source>
</evidence>
<keyword evidence="6 7" id="KW-0472">Membrane</keyword>
<comment type="subcellular location">
    <subcellularLocation>
        <location evidence="1">Membrane</location>
        <topology evidence="1">Multi-pass membrane protein</topology>
    </subcellularLocation>
</comment>
<comment type="similarity">
    <text evidence="2">Belongs to the major facilitator superfamily.</text>
</comment>
<keyword evidence="3" id="KW-0813">Transport</keyword>
<dbReference type="Pfam" id="PF00083">
    <property type="entry name" value="Sugar_tr"/>
    <property type="match status" value="1"/>
</dbReference>
<dbReference type="SUPFAM" id="SSF103473">
    <property type="entry name" value="MFS general substrate transporter"/>
    <property type="match status" value="1"/>
</dbReference>
<feature type="transmembrane region" description="Helical" evidence="7">
    <location>
        <begin position="417"/>
        <end position="437"/>
    </location>
</feature>
<dbReference type="PROSITE" id="PS50850">
    <property type="entry name" value="MFS"/>
    <property type="match status" value="1"/>
</dbReference>
<keyword evidence="4 7" id="KW-0812">Transmembrane</keyword>
<feature type="transmembrane region" description="Helical" evidence="7">
    <location>
        <begin position="125"/>
        <end position="147"/>
    </location>
</feature>
<protein>
    <submittedName>
        <fullName evidence="9">Major facilitator superfamily domain,Major facilitator, sugar transporter-like</fullName>
    </submittedName>
</protein>
<gene>
    <name evidence="9" type="ORF">CINCED_3A016238</name>
</gene>
<dbReference type="GO" id="GO:0016020">
    <property type="term" value="C:membrane"/>
    <property type="evidence" value="ECO:0007669"/>
    <property type="project" value="UniProtKB-SubCell"/>
</dbReference>
<feature type="transmembrane region" description="Helical" evidence="7">
    <location>
        <begin position="35"/>
        <end position="56"/>
    </location>
</feature>
<proteinExistence type="inferred from homology"/>
<sequence>MIEYNNKDIEKNEQNPVDFETAIKHTGYGWYNQKMLACFLPISLTTIMCTASPSFIVPATRCYFQLTPLKEGMMFGAFYVGMMLSSFLWGFLIDTLGRQKLFFYGLLFTAILEFCSGLAQQFWSFIFLKILCGFISCCPNSLGFTFLSEFYDKQHRDTIVLCAGGFAAISFVVQPILAYVLIPLDIDFEFFYGFIAISNWRIFIIAGSGIMFLSTYLTYFMDESPKFLMAVGRHKEALHVFRKMYSQNTGNPPQSYPLTSLASEVMSEDRCIKSMPSELFAWDFVKEGWSQIKPLFMKPYLTLTILGSILQFMTMLMFTTFRFKLPKMYATILAAEGLLMSNAETNVISDCSENVSVLVNPDVYVKNIYIGAGSLILFWLAVYSSQYVDKHYMFLILNIICGFGIGVFPWTDGIIKLIIATAYVGITFVNVSLVISMSISAVPTTLRNVAFSVIIMFGIIGTILGNLVMPVLAEENGELSLMVNVVFHSACLIVVAVLIKIKKKILDSH</sequence>
<feature type="transmembrane region" description="Helical" evidence="7">
    <location>
        <begin position="300"/>
        <end position="321"/>
    </location>
</feature>
<feature type="transmembrane region" description="Helical" evidence="7">
    <location>
        <begin position="76"/>
        <end position="94"/>
    </location>
</feature>
<evidence type="ECO:0000259" key="8">
    <source>
        <dbReference type="PROSITE" id="PS50850"/>
    </source>
</evidence>
<dbReference type="PANTHER" id="PTHR23511:SF36">
    <property type="entry name" value="EG:BACR7A4.13 PROTEIN-RELATED"/>
    <property type="match status" value="1"/>
</dbReference>
<dbReference type="InterPro" id="IPR020846">
    <property type="entry name" value="MFS_dom"/>
</dbReference>
<name>A0A5E4N726_9HEMI</name>
<evidence type="ECO:0000313" key="9">
    <source>
        <dbReference type="EMBL" id="VVC38179.1"/>
    </source>
</evidence>
<dbReference type="OrthoDB" id="3936150at2759"/>
<accession>A0A5E4N726</accession>
<feature type="transmembrane region" description="Helical" evidence="7">
    <location>
        <begin position="159"/>
        <end position="182"/>
    </location>
</feature>
<feature type="transmembrane region" description="Helical" evidence="7">
    <location>
        <begin position="392"/>
        <end position="411"/>
    </location>
</feature>
<feature type="transmembrane region" description="Helical" evidence="7">
    <location>
        <begin position="449"/>
        <end position="473"/>
    </location>
</feature>
<reference evidence="9 10" key="1">
    <citation type="submission" date="2019-08" db="EMBL/GenBank/DDBJ databases">
        <authorList>
            <person name="Alioto T."/>
            <person name="Alioto T."/>
            <person name="Gomez Garrido J."/>
        </authorList>
    </citation>
    <scope>NUCLEOTIDE SEQUENCE [LARGE SCALE GENOMIC DNA]</scope>
</reference>
<dbReference type="InterPro" id="IPR036259">
    <property type="entry name" value="MFS_trans_sf"/>
</dbReference>
<dbReference type="EMBL" id="CABPRJ010001464">
    <property type="protein sequence ID" value="VVC38179.1"/>
    <property type="molecule type" value="Genomic_DNA"/>
</dbReference>
<evidence type="ECO:0000256" key="2">
    <source>
        <dbReference type="ARBA" id="ARBA00008335"/>
    </source>
</evidence>
<dbReference type="Proteomes" id="UP000325440">
    <property type="component" value="Unassembled WGS sequence"/>
</dbReference>
<evidence type="ECO:0000313" key="10">
    <source>
        <dbReference type="Proteomes" id="UP000325440"/>
    </source>
</evidence>
<keyword evidence="10" id="KW-1185">Reference proteome</keyword>
<dbReference type="Gene3D" id="1.20.1250.20">
    <property type="entry name" value="MFS general substrate transporter like domains"/>
    <property type="match status" value="1"/>
</dbReference>
<feature type="transmembrane region" description="Helical" evidence="7">
    <location>
        <begin position="202"/>
        <end position="220"/>
    </location>
</feature>
<keyword evidence="9" id="KW-0762">Sugar transport</keyword>
<evidence type="ECO:0000256" key="4">
    <source>
        <dbReference type="ARBA" id="ARBA00022692"/>
    </source>
</evidence>
<evidence type="ECO:0000256" key="7">
    <source>
        <dbReference type="SAM" id="Phobius"/>
    </source>
</evidence>
<feature type="transmembrane region" description="Helical" evidence="7">
    <location>
        <begin position="101"/>
        <end position="119"/>
    </location>
</feature>
<keyword evidence="5 7" id="KW-1133">Transmembrane helix</keyword>
<dbReference type="AlphaFoldDB" id="A0A5E4N726"/>